<name>A0ABX3J777_9PSEU</name>
<sequence>MVVSGDSGSILRAKASVACSVARPYVGLGCCESHFRNVEGCESGFRNARGLRRPRGRMTLGEGDFPLVR</sequence>
<accession>A0ABX3J777</accession>
<dbReference type="EMBL" id="MUXN01000021">
    <property type="protein sequence ID" value="OOC03549.1"/>
    <property type="molecule type" value="Genomic_DNA"/>
</dbReference>
<keyword evidence="2" id="KW-1185">Reference proteome</keyword>
<proteinExistence type="predicted"/>
<comment type="caution">
    <text evidence="1">The sequence shown here is derived from an EMBL/GenBank/DDBJ whole genome shotgun (WGS) entry which is preliminary data.</text>
</comment>
<dbReference type="Proteomes" id="UP000188551">
    <property type="component" value="Unassembled WGS sequence"/>
</dbReference>
<reference evidence="1 2" key="1">
    <citation type="submission" date="2017-02" db="EMBL/GenBank/DDBJ databases">
        <title>Amycolatopsis azurea DSM 43854 draft genome.</title>
        <authorList>
            <person name="Mayilraj S."/>
        </authorList>
    </citation>
    <scope>NUCLEOTIDE SEQUENCE [LARGE SCALE GENOMIC DNA]</scope>
    <source>
        <strain evidence="1 2">DSM 43854</strain>
    </source>
</reference>
<evidence type="ECO:0000313" key="2">
    <source>
        <dbReference type="Proteomes" id="UP000188551"/>
    </source>
</evidence>
<gene>
    <name evidence="1" type="ORF">B0293_27040</name>
</gene>
<evidence type="ECO:0000313" key="1">
    <source>
        <dbReference type="EMBL" id="OOC03549.1"/>
    </source>
</evidence>
<organism evidence="1 2">
    <name type="scientific">Amycolatopsis azurea DSM 43854</name>
    <dbReference type="NCBI Taxonomy" id="1238180"/>
    <lineage>
        <taxon>Bacteria</taxon>
        <taxon>Bacillati</taxon>
        <taxon>Actinomycetota</taxon>
        <taxon>Actinomycetes</taxon>
        <taxon>Pseudonocardiales</taxon>
        <taxon>Pseudonocardiaceae</taxon>
        <taxon>Amycolatopsis</taxon>
    </lineage>
</organism>
<protein>
    <submittedName>
        <fullName evidence="1">Uncharacterized protein</fullName>
    </submittedName>
</protein>